<dbReference type="Proteomes" id="UP000827284">
    <property type="component" value="Unassembled WGS sequence"/>
</dbReference>
<dbReference type="OrthoDB" id="265717at2759"/>
<dbReference type="InterPro" id="IPR001214">
    <property type="entry name" value="SET_dom"/>
</dbReference>
<dbReference type="SUPFAM" id="SSF82199">
    <property type="entry name" value="SET domain"/>
    <property type="match status" value="1"/>
</dbReference>
<organism evidence="2 3">
    <name type="scientific">Entomortierella parvispora</name>
    <dbReference type="NCBI Taxonomy" id="205924"/>
    <lineage>
        <taxon>Eukaryota</taxon>
        <taxon>Fungi</taxon>
        <taxon>Fungi incertae sedis</taxon>
        <taxon>Mucoromycota</taxon>
        <taxon>Mortierellomycotina</taxon>
        <taxon>Mortierellomycetes</taxon>
        <taxon>Mortierellales</taxon>
        <taxon>Mortierellaceae</taxon>
        <taxon>Entomortierella</taxon>
    </lineage>
</organism>
<reference evidence="2" key="2">
    <citation type="journal article" date="2022" name="Microbiol. Resour. Announc.">
        <title>Whole-Genome Sequence of Entomortierella parvispora E1425, a Mucoromycotan Fungus Associated with Burkholderiaceae-Related Endosymbiotic Bacteria.</title>
        <authorList>
            <person name="Herlambang A."/>
            <person name="Guo Y."/>
            <person name="Takashima Y."/>
            <person name="Narisawa K."/>
            <person name="Ohta H."/>
            <person name="Nishizawa T."/>
        </authorList>
    </citation>
    <scope>NUCLEOTIDE SEQUENCE</scope>
    <source>
        <strain evidence="2">E1425</strain>
    </source>
</reference>
<reference evidence="2" key="1">
    <citation type="submission" date="2021-11" db="EMBL/GenBank/DDBJ databases">
        <authorList>
            <person name="Herlambang A."/>
            <person name="Guo Y."/>
            <person name="Takashima Y."/>
            <person name="Nishizawa T."/>
        </authorList>
    </citation>
    <scope>NUCLEOTIDE SEQUENCE</scope>
    <source>
        <strain evidence="2">E1425</strain>
    </source>
</reference>
<dbReference type="PANTHER" id="PTHR47332">
    <property type="entry name" value="SET DOMAIN-CONTAINING PROTEIN 5"/>
    <property type="match status" value="1"/>
</dbReference>
<dbReference type="PROSITE" id="PS50280">
    <property type="entry name" value="SET"/>
    <property type="match status" value="1"/>
</dbReference>
<dbReference type="CDD" id="cd20071">
    <property type="entry name" value="SET_SMYD"/>
    <property type="match status" value="1"/>
</dbReference>
<evidence type="ECO:0000313" key="2">
    <source>
        <dbReference type="EMBL" id="GJJ78569.1"/>
    </source>
</evidence>
<name>A0A9P3HKU1_9FUNG</name>
<sequence length="329" mass="37148">MLAVQQCYVIKEAPGKGLGMFATRDIRRGECILAESPLVYGTPDFIETQRAIDAMSPADKESYFALHNVHSDLPAAIGIMKTNGLPLGVDSVECAVYKHASRINHSCDPNVHHAWHSRPRKEYIHAIKDIAAGSEILTSYTVEFKVREERMTFLQQHFMFECQCRLCATPSPEYDETVRRIKIYSDRIPPCASLQPRRSIQYVRDILALLDTIGGNGKTRFYYDAYQICAMYGDYNFAQKWADLLLESYIMDEGLDGDEYDVTCDTEMTPARMNVPDVPHVKSFLRAIYRRQFNAQPSSIGCFIYSAIVSIKKSFALALGREGGGLRAP</sequence>
<feature type="domain" description="SET" evidence="1">
    <location>
        <begin position="5"/>
        <end position="141"/>
    </location>
</feature>
<protein>
    <recommendedName>
        <fullName evidence="1">SET domain-containing protein</fullName>
    </recommendedName>
</protein>
<accession>A0A9P3HKU1</accession>
<evidence type="ECO:0000313" key="3">
    <source>
        <dbReference type="Proteomes" id="UP000827284"/>
    </source>
</evidence>
<dbReference type="SMART" id="SM00317">
    <property type="entry name" value="SET"/>
    <property type="match status" value="1"/>
</dbReference>
<keyword evidence="3" id="KW-1185">Reference proteome</keyword>
<dbReference type="PANTHER" id="PTHR47332:SF4">
    <property type="entry name" value="SET DOMAIN-CONTAINING PROTEIN 5"/>
    <property type="match status" value="1"/>
</dbReference>
<dbReference type="InterPro" id="IPR046341">
    <property type="entry name" value="SET_dom_sf"/>
</dbReference>
<dbReference type="InterPro" id="IPR053185">
    <property type="entry name" value="SET_domain_protein"/>
</dbReference>
<proteinExistence type="predicted"/>
<dbReference type="EMBL" id="BQFW01000015">
    <property type="protein sequence ID" value="GJJ78569.1"/>
    <property type="molecule type" value="Genomic_DNA"/>
</dbReference>
<evidence type="ECO:0000259" key="1">
    <source>
        <dbReference type="PROSITE" id="PS50280"/>
    </source>
</evidence>
<gene>
    <name evidence="2" type="ORF">EMPS_10928</name>
</gene>
<dbReference type="AlphaFoldDB" id="A0A9P3HKU1"/>
<dbReference type="Gene3D" id="2.170.270.10">
    <property type="entry name" value="SET domain"/>
    <property type="match status" value="1"/>
</dbReference>
<dbReference type="Pfam" id="PF00856">
    <property type="entry name" value="SET"/>
    <property type="match status" value="1"/>
</dbReference>
<comment type="caution">
    <text evidence="2">The sequence shown here is derived from an EMBL/GenBank/DDBJ whole genome shotgun (WGS) entry which is preliminary data.</text>
</comment>